<proteinExistence type="predicted"/>
<dbReference type="EMBL" id="JAUYVU010000001">
    <property type="protein sequence ID" value="MDP2539848.1"/>
    <property type="molecule type" value="Genomic_DNA"/>
</dbReference>
<protein>
    <submittedName>
        <fullName evidence="3">Glycosyltransferase family 4 protein</fullName>
        <ecNumber evidence="3">2.4.-.-</ecNumber>
    </submittedName>
    <submittedName>
        <fullName evidence="4">Lipopolysaccharide biosynthesis protein</fullName>
    </submittedName>
</protein>
<dbReference type="Gene3D" id="3.40.50.2000">
    <property type="entry name" value="Glycogen Phosphorylase B"/>
    <property type="match status" value="2"/>
</dbReference>
<evidence type="ECO:0000256" key="1">
    <source>
        <dbReference type="ARBA" id="ARBA00022679"/>
    </source>
</evidence>
<dbReference type="InterPro" id="IPR001296">
    <property type="entry name" value="Glyco_trans_1"/>
</dbReference>
<evidence type="ECO:0000313" key="4">
    <source>
        <dbReference type="EMBL" id="PHN97818.1"/>
    </source>
</evidence>
<evidence type="ECO:0000313" key="5">
    <source>
        <dbReference type="Proteomes" id="UP000222163"/>
    </source>
</evidence>
<dbReference type="Proteomes" id="UP000222163">
    <property type="component" value="Unassembled WGS sequence"/>
</dbReference>
<dbReference type="Proteomes" id="UP001242342">
    <property type="component" value="Unassembled WGS sequence"/>
</dbReference>
<accession>A0A2G1BUZ5</accession>
<dbReference type="GO" id="GO:0016757">
    <property type="term" value="F:glycosyltransferase activity"/>
    <property type="evidence" value="ECO:0007669"/>
    <property type="project" value="UniProtKB-KW"/>
</dbReference>
<dbReference type="PANTHER" id="PTHR46401">
    <property type="entry name" value="GLYCOSYLTRANSFERASE WBBK-RELATED"/>
    <property type="match status" value="1"/>
</dbReference>
<dbReference type="GO" id="GO:0009103">
    <property type="term" value="P:lipopolysaccharide biosynthetic process"/>
    <property type="evidence" value="ECO:0007669"/>
    <property type="project" value="TreeGrafter"/>
</dbReference>
<reference evidence="3 6" key="3">
    <citation type="submission" date="2023-07" db="EMBL/GenBank/DDBJ databases">
        <title>Genome content predicts the carbon catabolic preferences of heterotrophic bacteria.</title>
        <authorList>
            <person name="Gralka M."/>
        </authorList>
    </citation>
    <scope>NUCLEOTIDE SEQUENCE [LARGE SCALE GENOMIC DNA]</scope>
    <source>
        <strain evidence="3 6">4G03</strain>
    </source>
</reference>
<name>A0A2G1BUZ5_9FLAO</name>
<evidence type="ECO:0000259" key="2">
    <source>
        <dbReference type="Pfam" id="PF00534"/>
    </source>
</evidence>
<reference evidence="4" key="2">
    <citation type="submission" date="2017-10" db="EMBL/GenBank/DDBJ databases">
        <authorList>
            <person name="Enke T.N."/>
            <person name="Cordero O.X."/>
        </authorList>
    </citation>
    <scope>NUCLEOTIDE SEQUENCE</scope>
    <source>
        <strain evidence="4">4G03</strain>
    </source>
</reference>
<sequence>MNSDLIVIHTHFHKRRTGVTRSIENILPELKKLCMTYLYGYGIEGEKITVSQLKKLLFSKENIVVHCHRNNEILKMLWYRVLGAKFKLVATRHAETDPSGFTKFLLKKSDEVVTLTSSMHKNLGISNVKVSHGVNTNLFVPNPEKSLKNISQKNIILCAGRVRKAKGQVVLLEAVAPELQKNKDWALVIVGKVDKPPFLEELKAIAKKNKVENQVYFIDETPDIVSYYQAAKISVVPSFTEGFSLVCAEAMACANTVVATKNVGVHSELITNLKSGYLFNSGNTAALQEIITNLINDKLPSLGGSARKEIEENWSAKKEAKELLKVYKKMSKKTL</sequence>
<dbReference type="EMBL" id="PDUU01000004">
    <property type="protein sequence ID" value="PHN97818.1"/>
    <property type="molecule type" value="Genomic_DNA"/>
</dbReference>
<dbReference type="CDD" id="cd03801">
    <property type="entry name" value="GT4_PimA-like"/>
    <property type="match status" value="1"/>
</dbReference>
<dbReference type="Pfam" id="PF00534">
    <property type="entry name" value="Glycos_transf_1"/>
    <property type="match status" value="1"/>
</dbReference>
<reference evidence="4 5" key="1">
    <citation type="journal article" date="2016" name="Nat. Commun.">
        <title>Microbial interactions lead to rapid micro-scale successions on model marine particles.</title>
        <authorList>
            <person name="Datta M.S."/>
            <person name="Sliwerska E."/>
            <person name="Gore J."/>
            <person name="Polz M.F."/>
            <person name="Cordero O.X."/>
        </authorList>
    </citation>
    <scope>NUCLEOTIDE SEQUENCE [LARGE SCALE GENOMIC DNA]</scope>
    <source>
        <strain evidence="4 5">4G03</strain>
    </source>
</reference>
<gene>
    <name evidence="4" type="ORF">CSC81_05245</name>
    <name evidence="3" type="ORF">Q8W23_00010</name>
</gene>
<feature type="domain" description="Glycosyl transferase family 1" evidence="2">
    <location>
        <begin position="148"/>
        <end position="309"/>
    </location>
</feature>
<keyword evidence="3" id="KW-0328">Glycosyltransferase</keyword>
<evidence type="ECO:0000313" key="3">
    <source>
        <dbReference type="EMBL" id="MDP2539848.1"/>
    </source>
</evidence>
<dbReference type="EC" id="2.4.-.-" evidence="3"/>
<comment type="caution">
    <text evidence="4">The sequence shown here is derived from an EMBL/GenBank/DDBJ whole genome shotgun (WGS) entry which is preliminary data.</text>
</comment>
<keyword evidence="1 3" id="KW-0808">Transferase</keyword>
<dbReference type="AlphaFoldDB" id="A0A2G1BUZ5"/>
<dbReference type="RefSeq" id="WP_099214729.1">
    <property type="nucleotide sequence ID" value="NZ_JAUYVU010000001.1"/>
</dbReference>
<dbReference type="SUPFAM" id="SSF53756">
    <property type="entry name" value="UDP-Glycosyltransferase/glycogen phosphorylase"/>
    <property type="match status" value="1"/>
</dbReference>
<organism evidence="4 5">
    <name type="scientific">Tenacibaculum discolor</name>
    <dbReference type="NCBI Taxonomy" id="361581"/>
    <lineage>
        <taxon>Bacteria</taxon>
        <taxon>Pseudomonadati</taxon>
        <taxon>Bacteroidota</taxon>
        <taxon>Flavobacteriia</taxon>
        <taxon>Flavobacteriales</taxon>
        <taxon>Flavobacteriaceae</taxon>
        <taxon>Tenacibaculum</taxon>
    </lineage>
</organism>
<dbReference type="PANTHER" id="PTHR46401:SF2">
    <property type="entry name" value="GLYCOSYLTRANSFERASE WBBK-RELATED"/>
    <property type="match status" value="1"/>
</dbReference>
<evidence type="ECO:0000313" key="6">
    <source>
        <dbReference type="Proteomes" id="UP001242342"/>
    </source>
</evidence>
<keyword evidence="6" id="KW-1185">Reference proteome</keyword>